<keyword evidence="2 8" id="KW-0812">Transmembrane</keyword>
<keyword evidence="7 8" id="KW-0807">Transducer</keyword>
<proteinExistence type="inferred from homology"/>
<dbReference type="Proteomes" id="UP000887565">
    <property type="component" value="Unplaced"/>
</dbReference>
<feature type="transmembrane region" description="Helical" evidence="9">
    <location>
        <begin position="69"/>
        <end position="99"/>
    </location>
</feature>
<dbReference type="PANTHER" id="PTHR24235">
    <property type="entry name" value="NEUROPEPTIDE Y RECEPTOR"/>
    <property type="match status" value="1"/>
</dbReference>
<evidence type="ECO:0000256" key="7">
    <source>
        <dbReference type="ARBA" id="ARBA00023224"/>
    </source>
</evidence>
<evidence type="ECO:0000256" key="6">
    <source>
        <dbReference type="ARBA" id="ARBA00023170"/>
    </source>
</evidence>
<feature type="transmembrane region" description="Helical" evidence="9">
    <location>
        <begin position="254"/>
        <end position="275"/>
    </location>
</feature>
<comment type="subcellular location">
    <subcellularLocation>
        <location evidence="1">Membrane</location>
        <topology evidence="1">Multi-pass membrane protein</topology>
    </subcellularLocation>
</comment>
<sequence length="302" mass="34420">MNSTHHDPCDQMINAIVVFSNLFRKYPYYIRTLVIVLYSIVCCFGASGSLLVIAAVLRKPQMRILHNFFIVNLALSDLMLCTFAVPLTAFLTLNAYWIFGEVACKLTSFGSGVNLFVSSMSISAIGMDRYWAILFPTKAYQQRIVAIACFVIIWLISMTLASPQYFMTRLNVKSKCHITLQVCHENWTPYPAWQKSYTIGCMLFQYILPLVMLIFLYGRIIVRLKQRPAVGRTSLGNIRKNRTHALRDKKRNKLLICIVIAFASGWLPFNVFNVLNAFKVLEYEVSLEANAVMGLMSKQHAL</sequence>
<dbReference type="PROSITE" id="PS50262">
    <property type="entry name" value="G_PROTEIN_RECEP_F1_2"/>
    <property type="match status" value="1"/>
</dbReference>
<dbReference type="GO" id="GO:0016020">
    <property type="term" value="C:membrane"/>
    <property type="evidence" value="ECO:0007669"/>
    <property type="project" value="UniProtKB-SubCell"/>
</dbReference>
<keyword evidence="11" id="KW-1185">Reference proteome</keyword>
<evidence type="ECO:0000313" key="11">
    <source>
        <dbReference type="Proteomes" id="UP000887565"/>
    </source>
</evidence>
<evidence type="ECO:0000256" key="1">
    <source>
        <dbReference type="ARBA" id="ARBA00004141"/>
    </source>
</evidence>
<evidence type="ECO:0000256" key="9">
    <source>
        <dbReference type="SAM" id="Phobius"/>
    </source>
</evidence>
<dbReference type="GO" id="GO:0004930">
    <property type="term" value="F:G protein-coupled receptor activity"/>
    <property type="evidence" value="ECO:0007669"/>
    <property type="project" value="UniProtKB-KW"/>
</dbReference>
<evidence type="ECO:0000256" key="4">
    <source>
        <dbReference type="ARBA" id="ARBA00023040"/>
    </source>
</evidence>
<feature type="domain" description="G-protein coupled receptors family 1 profile" evidence="10">
    <location>
        <begin position="48"/>
        <end position="302"/>
    </location>
</feature>
<dbReference type="WBParaSite" id="nRc.2.0.1.t19920-RA">
    <property type="protein sequence ID" value="nRc.2.0.1.t19920-RA"/>
    <property type="gene ID" value="nRc.2.0.1.g19920"/>
</dbReference>
<evidence type="ECO:0000256" key="8">
    <source>
        <dbReference type="RuleBase" id="RU000688"/>
    </source>
</evidence>
<dbReference type="PRINTS" id="PR00237">
    <property type="entry name" value="GPCRRHODOPSN"/>
</dbReference>
<feature type="transmembrane region" description="Helical" evidence="9">
    <location>
        <begin position="28"/>
        <end position="57"/>
    </location>
</feature>
<dbReference type="InterPro" id="IPR000276">
    <property type="entry name" value="GPCR_Rhodpsn"/>
</dbReference>
<protein>
    <submittedName>
        <fullName evidence="12">G-protein coupled receptors family 1 profile domain-containing protein</fullName>
    </submittedName>
</protein>
<name>A0A915J0L0_ROMCU</name>
<organism evidence="11 12">
    <name type="scientific">Romanomermis culicivorax</name>
    <name type="common">Nematode worm</name>
    <dbReference type="NCBI Taxonomy" id="13658"/>
    <lineage>
        <taxon>Eukaryota</taxon>
        <taxon>Metazoa</taxon>
        <taxon>Ecdysozoa</taxon>
        <taxon>Nematoda</taxon>
        <taxon>Enoplea</taxon>
        <taxon>Dorylaimia</taxon>
        <taxon>Mermithida</taxon>
        <taxon>Mermithoidea</taxon>
        <taxon>Mermithidae</taxon>
        <taxon>Romanomermis</taxon>
    </lineage>
</organism>
<dbReference type="AlphaFoldDB" id="A0A915J0L0"/>
<feature type="transmembrane region" description="Helical" evidence="9">
    <location>
        <begin position="111"/>
        <end position="132"/>
    </location>
</feature>
<evidence type="ECO:0000256" key="5">
    <source>
        <dbReference type="ARBA" id="ARBA00023136"/>
    </source>
</evidence>
<feature type="transmembrane region" description="Helical" evidence="9">
    <location>
        <begin position="197"/>
        <end position="217"/>
    </location>
</feature>
<dbReference type="InterPro" id="IPR017452">
    <property type="entry name" value="GPCR_Rhodpsn_7TM"/>
</dbReference>
<comment type="similarity">
    <text evidence="8">Belongs to the G-protein coupled receptor 1 family.</text>
</comment>
<dbReference type="OMA" id="CHENWTP"/>
<reference evidence="12" key="1">
    <citation type="submission" date="2022-11" db="UniProtKB">
        <authorList>
            <consortium name="WormBaseParasite"/>
        </authorList>
    </citation>
    <scope>IDENTIFICATION</scope>
</reference>
<evidence type="ECO:0000259" key="10">
    <source>
        <dbReference type="PROSITE" id="PS50262"/>
    </source>
</evidence>
<evidence type="ECO:0000313" key="12">
    <source>
        <dbReference type="WBParaSite" id="nRc.2.0.1.t19920-RA"/>
    </source>
</evidence>
<evidence type="ECO:0000256" key="2">
    <source>
        <dbReference type="ARBA" id="ARBA00022692"/>
    </source>
</evidence>
<dbReference type="Pfam" id="PF00001">
    <property type="entry name" value="7tm_1"/>
    <property type="match status" value="1"/>
</dbReference>
<keyword evidence="3 9" id="KW-1133">Transmembrane helix</keyword>
<keyword evidence="6 8" id="KW-0675">Receptor</keyword>
<dbReference type="SUPFAM" id="SSF81321">
    <property type="entry name" value="Family A G protein-coupled receptor-like"/>
    <property type="match status" value="1"/>
</dbReference>
<keyword evidence="5 9" id="KW-0472">Membrane</keyword>
<dbReference type="PROSITE" id="PS00237">
    <property type="entry name" value="G_PROTEIN_RECEP_F1_1"/>
    <property type="match status" value="1"/>
</dbReference>
<feature type="transmembrane region" description="Helical" evidence="9">
    <location>
        <begin position="144"/>
        <end position="166"/>
    </location>
</feature>
<keyword evidence="4 8" id="KW-0297">G-protein coupled receptor</keyword>
<dbReference type="Gene3D" id="1.20.1070.10">
    <property type="entry name" value="Rhodopsin 7-helix transmembrane proteins"/>
    <property type="match status" value="1"/>
</dbReference>
<evidence type="ECO:0000256" key="3">
    <source>
        <dbReference type="ARBA" id="ARBA00022989"/>
    </source>
</evidence>
<accession>A0A915J0L0</accession>
<dbReference type="PANTHER" id="PTHR24235:SF12">
    <property type="entry name" value="G-PROTEIN COUPLED RECEPTORS FAMILY 1 PROFILE DOMAIN-CONTAINING PROTEIN"/>
    <property type="match status" value="1"/>
</dbReference>